<evidence type="ECO:0000313" key="2">
    <source>
        <dbReference type="Proteomes" id="UP001149079"/>
    </source>
</evidence>
<dbReference type="InterPro" id="IPR027417">
    <property type="entry name" value="P-loop_NTPase"/>
</dbReference>
<reference evidence="1" key="2">
    <citation type="journal article" date="2023" name="IMA Fungus">
        <title>Comparative genomic study of the Penicillium genus elucidates a diverse pangenome and 15 lateral gene transfer events.</title>
        <authorList>
            <person name="Petersen C."/>
            <person name="Sorensen T."/>
            <person name="Nielsen M.R."/>
            <person name="Sondergaard T.E."/>
            <person name="Sorensen J.L."/>
            <person name="Fitzpatrick D.A."/>
            <person name="Frisvad J.C."/>
            <person name="Nielsen K.L."/>
        </authorList>
    </citation>
    <scope>NUCLEOTIDE SEQUENCE</scope>
    <source>
        <strain evidence="1">IBT 22155</strain>
    </source>
</reference>
<dbReference type="InterPro" id="IPR040632">
    <property type="entry name" value="Sulfotransfer_4"/>
</dbReference>
<dbReference type="RefSeq" id="XP_056521528.1">
    <property type="nucleotide sequence ID" value="XM_056667932.1"/>
</dbReference>
<dbReference type="EMBL" id="JAPQKL010000005">
    <property type="protein sequence ID" value="KAJ5131149.1"/>
    <property type="molecule type" value="Genomic_DNA"/>
</dbReference>
<dbReference type="GeneID" id="81407102"/>
<dbReference type="PANTHER" id="PTHR36978:SF3">
    <property type="entry name" value="P-LOOP CONTAINING NUCLEOSIDE TRIPHOSPHATE HYDROLASE PROTEIN"/>
    <property type="match status" value="1"/>
</dbReference>
<dbReference type="Gene3D" id="3.40.50.300">
    <property type="entry name" value="P-loop containing nucleotide triphosphate hydrolases"/>
    <property type="match status" value="1"/>
</dbReference>
<comment type="caution">
    <text evidence="1">The sequence shown here is derived from an EMBL/GenBank/DDBJ whole genome shotgun (WGS) entry which is preliminary data.</text>
</comment>
<sequence length="264" mass="29502">MGQQASIPQPGAQIRVIGAGLPRTGTTSFSQALEILLNGPVYHCGTQISRGPTTEITNWMPILRSRLNPNQDASSRKTMLSLLHRRLAGYVAITDSPGSELVPELMELYPDAKVVCTTRDPVLWETSMLRVQSLTGVWFARAVLLPLEGLRHFIPYGHLLAELWERLYGGVAGQHGRETYASHVAWLKEVVPEDRLVFYDVKDGWTPLCEALGVEVPVGVPFPRINDSEAIERSIQHHLWRGLKRWACIFAVVGVGVTAFRMWR</sequence>
<accession>A0A9W9L1G4</accession>
<dbReference type="Pfam" id="PF17784">
    <property type="entry name" value="Sulfotransfer_4"/>
    <property type="match status" value="1"/>
</dbReference>
<organism evidence="1 2">
    <name type="scientific">Penicillium bovifimosum</name>
    <dbReference type="NCBI Taxonomy" id="126998"/>
    <lineage>
        <taxon>Eukaryota</taxon>
        <taxon>Fungi</taxon>
        <taxon>Dikarya</taxon>
        <taxon>Ascomycota</taxon>
        <taxon>Pezizomycotina</taxon>
        <taxon>Eurotiomycetes</taxon>
        <taxon>Eurotiomycetidae</taxon>
        <taxon>Eurotiales</taxon>
        <taxon>Aspergillaceae</taxon>
        <taxon>Penicillium</taxon>
    </lineage>
</organism>
<name>A0A9W9L1G4_9EURO</name>
<reference evidence="1" key="1">
    <citation type="submission" date="2022-11" db="EMBL/GenBank/DDBJ databases">
        <authorList>
            <person name="Petersen C."/>
        </authorList>
    </citation>
    <scope>NUCLEOTIDE SEQUENCE</scope>
    <source>
        <strain evidence="1">IBT 22155</strain>
    </source>
</reference>
<keyword evidence="2" id="KW-1185">Reference proteome</keyword>
<evidence type="ECO:0008006" key="3">
    <source>
        <dbReference type="Google" id="ProtNLM"/>
    </source>
</evidence>
<dbReference type="Proteomes" id="UP001149079">
    <property type="component" value="Unassembled WGS sequence"/>
</dbReference>
<dbReference type="PANTHER" id="PTHR36978">
    <property type="entry name" value="P-LOOP CONTAINING NUCLEOTIDE TRIPHOSPHATE HYDROLASE"/>
    <property type="match status" value="1"/>
</dbReference>
<dbReference type="OrthoDB" id="408152at2759"/>
<proteinExistence type="predicted"/>
<dbReference type="AlphaFoldDB" id="A0A9W9L1G4"/>
<evidence type="ECO:0000313" key="1">
    <source>
        <dbReference type="EMBL" id="KAJ5131149.1"/>
    </source>
</evidence>
<protein>
    <recommendedName>
        <fullName evidence="3">NAD dependent epimerase/dehydratase</fullName>
    </recommendedName>
</protein>
<gene>
    <name evidence="1" type="ORF">N7515_007188</name>
</gene>
<dbReference type="SUPFAM" id="SSF52540">
    <property type="entry name" value="P-loop containing nucleoside triphosphate hydrolases"/>
    <property type="match status" value="1"/>
</dbReference>